<comment type="cofactor">
    <cofactor evidence="1">
        <name>Fe cation</name>
        <dbReference type="ChEBI" id="CHEBI:24875"/>
    </cofactor>
</comment>
<dbReference type="InterPro" id="IPR001670">
    <property type="entry name" value="ADH_Fe/GldA"/>
</dbReference>
<dbReference type="GO" id="GO:0004022">
    <property type="term" value="F:alcohol dehydrogenase (NAD+) activity"/>
    <property type="evidence" value="ECO:0007669"/>
    <property type="project" value="TreeGrafter"/>
</dbReference>
<dbReference type="PANTHER" id="PTHR11496">
    <property type="entry name" value="ALCOHOL DEHYDROGENASE"/>
    <property type="match status" value="1"/>
</dbReference>
<keyword evidence="3 8" id="KW-0560">Oxidoreductase</keyword>
<sequence length="410" mass="43941">MTAPLSSANLPAKAAGKAAQSREDGRVHRGRVIFGAMDEVVFGHPAREAVVEQLDRLGAQRAFLMVSGTLNRETDEIEKIRQALGSRCVGTFDQMPAHTPRAAVIAATAQARDAQADLIVTIGGGSITDGAKAVQLCLANDVTTSDGIDLIRTRGGVAPEMKPPTVRQISVPTTIAGGEFSSIAGVTNEAKRQKEMLRHPLVMPRATILDPEISVHTPDWLFLSTGIRAVDHCVEGICSREAHPYGDAQALKGLEMLAQGLPRVKADPKDISARMDCQIGTWLSTGPLASGVPMGASHGIGYVLGAEFDVPHGYTSCVMLPAVLRWNKRDNADRQALVSAAMGHPGEDAGDVLDRFIRELGMPRTLRDVHVGPEHFDRIAAQAMRTPWVPRNPRRIDGPAQVREILVIAA</sequence>
<keyword evidence="9" id="KW-1185">Reference proteome</keyword>
<dbReference type="PANTHER" id="PTHR11496:SF102">
    <property type="entry name" value="ALCOHOL DEHYDROGENASE 4"/>
    <property type="match status" value="1"/>
</dbReference>
<evidence type="ECO:0000259" key="6">
    <source>
        <dbReference type="Pfam" id="PF00465"/>
    </source>
</evidence>
<reference evidence="8" key="1">
    <citation type="submission" date="2019-02" db="EMBL/GenBank/DDBJ databases">
        <authorList>
            <person name="Pothier F.J."/>
        </authorList>
    </citation>
    <scope>NUCLEOTIDE SEQUENCE</scope>
    <source>
        <strain evidence="8">CI-1B</strain>
    </source>
</reference>
<evidence type="ECO:0000256" key="3">
    <source>
        <dbReference type="ARBA" id="ARBA00023002"/>
    </source>
</evidence>
<protein>
    <submittedName>
        <fullName evidence="8">Maleylacetate reductase</fullName>
        <ecNumber evidence="8">1.3.1.32</ecNumber>
    </submittedName>
</protein>
<comment type="caution">
    <text evidence="8">The sequence shown here is derived from an EMBL/GenBank/DDBJ whole genome shotgun (WGS) entry which is preliminary data.</text>
</comment>
<dbReference type="Pfam" id="PF25137">
    <property type="entry name" value="ADH_Fe_C"/>
    <property type="match status" value="1"/>
</dbReference>
<dbReference type="InterPro" id="IPR039697">
    <property type="entry name" value="Alcohol_dehydrogenase_Fe"/>
</dbReference>
<name>A0A508T596_9BRAD</name>
<feature type="domain" description="Fe-containing alcohol dehydrogenase-like C-terminal" evidence="7">
    <location>
        <begin position="224"/>
        <end position="397"/>
    </location>
</feature>
<dbReference type="Pfam" id="PF00465">
    <property type="entry name" value="Fe-ADH"/>
    <property type="match status" value="1"/>
</dbReference>
<organism evidence="8 9">
    <name type="scientific">Bradyrhizobium ivorense</name>
    <dbReference type="NCBI Taxonomy" id="2511166"/>
    <lineage>
        <taxon>Bacteria</taxon>
        <taxon>Pseudomonadati</taxon>
        <taxon>Pseudomonadota</taxon>
        <taxon>Alphaproteobacteria</taxon>
        <taxon>Hyphomicrobiales</taxon>
        <taxon>Nitrobacteraceae</taxon>
        <taxon>Bradyrhizobium</taxon>
    </lineage>
</organism>
<keyword evidence="4" id="KW-0520">NAD</keyword>
<dbReference type="CDD" id="cd08192">
    <property type="entry name" value="MAR-like"/>
    <property type="match status" value="1"/>
</dbReference>
<evidence type="ECO:0000256" key="5">
    <source>
        <dbReference type="SAM" id="MobiDB-lite"/>
    </source>
</evidence>
<dbReference type="GO" id="GO:0018506">
    <property type="term" value="F:maleylacetate reductase activity"/>
    <property type="evidence" value="ECO:0007669"/>
    <property type="project" value="UniProtKB-EC"/>
</dbReference>
<dbReference type="InterPro" id="IPR056798">
    <property type="entry name" value="ADH_Fe_C"/>
</dbReference>
<dbReference type="PROSITE" id="PS00060">
    <property type="entry name" value="ADH_IRON_2"/>
    <property type="match status" value="1"/>
</dbReference>
<dbReference type="AlphaFoldDB" id="A0A508T596"/>
<dbReference type="EC" id="1.3.1.32" evidence="8"/>
<dbReference type="InterPro" id="IPR018211">
    <property type="entry name" value="ADH_Fe_CS"/>
</dbReference>
<dbReference type="Gene3D" id="3.40.50.1970">
    <property type="match status" value="1"/>
</dbReference>
<proteinExistence type="inferred from homology"/>
<evidence type="ECO:0000259" key="7">
    <source>
        <dbReference type="Pfam" id="PF25137"/>
    </source>
</evidence>
<dbReference type="EMBL" id="CAADFC020000005">
    <property type="protein sequence ID" value="VIO68218.1"/>
    <property type="molecule type" value="Genomic_DNA"/>
</dbReference>
<feature type="domain" description="Alcohol dehydrogenase iron-type/glycerol dehydrogenase GldA" evidence="6">
    <location>
        <begin position="39"/>
        <end position="211"/>
    </location>
</feature>
<evidence type="ECO:0000256" key="1">
    <source>
        <dbReference type="ARBA" id="ARBA00001962"/>
    </source>
</evidence>
<feature type="region of interest" description="Disordered" evidence="5">
    <location>
        <begin position="1"/>
        <end position="23"/>
    </location>
</feature>
<dbReference type="Proteomes" id="UP000328092">
    <property type="component" value="Unassembled WGS sequence"/>
</dbReference>
<gene>
    <name evidence="8" type="primary">tfdF_1</name>
    <name evidence="8" type="ORF">CI1B_20050</name>
</gene>
<dbReference type="GO" id="GO:0046872">
    <property type="term" value="F:metal ion binding"/>
    <property type="evidence" value="ECO:0007669"/>
    <property type="project" value="InterPro"/>
</dbReference>
<accession>A0A508T596</accession>
<comment type="similarity">
    <text evidence="2">Belongs to the iron-containing alcohol dehydrogenase family.</text>
</comment>
<evidence type="ECO:0000313" key="8">
    <source>
        <dbReference type="EMBL" id="VIO68218.1"/>
    </source>
</evidence>
<dbReference type="Gene3D" id="1.20.1090.10">
    <property type="entry name" value="Dehydroquinate synthase-like - alpha domain"/>
    <property type="match status" value="1"/>
</dbReference>
<evidence type="ECO:0000256" key="2">
    <source>
        <dbReference type="ARBA" id="ARBA00007358"/>
    </source>
</evidence>
<dbReference type="SUPFAM" id="SSF56796">
    <property type="entry name" value="Dehydroquinate synthase-like"/>
    <property type="match status" value="1"/>
</dbReference>
<evidence type="ECO:0000256" key="4">
    <source>
        <dbReference type="ARBA" id="ARBA00023027"/>
    </source>
</evidence>
<evidence type="ECO:0000313" key="9">
    <source>
        <dbReference type="Proteomes" id="UP000328092"/>
    </source>
</evidence>